<sequence>MLAVVGLAATACSDDPADVAPPTTTPQSTVAPTTTEGPPPEFDIVGTALGATVFSQLAGFVVDAGLVETLRGPGPFTVFAPTDDAFAKIPADIKHVIQDDPELLVTVLTYHVVPGEIVAADLQEGELETVAGIPLTITRDGDDVYVNGNKVAAADVQATNGVVHVMGDVLVPPLGDVIDVATTLPGFSTLADLVTQADLVDTLKGEGPFTVFAPLDAAFEALPQATLDAVLADPELLATVLTYHVVPGKLSLSDMQDGDVLETVAGIELEVTKADDGTTLVAGVPVAVGNVQATNGVIHVLGEVLVPPS</sequence>
<dbReference type="FunFam" id="2.30.180.10:FF:000032">
    <property type="entry name" value="Fasciclin domain-containing protein, putative"/>
    <property type="match status" value="2"/>
</dbReference>
<dbReference type="PANTHER" id="PTHR10900:SF77">
    <property type="entry name" value="FI19380P1"/>
    <property type="match status" value="1"/>
</dbReference>
<evidence type="ECO:0000259" key="2">
    <source>
        <dbReference type="PROSITE" id="PS50213"/>
    </source>
</evidence>
<dbReference type="InterPro" id="IPR000782">
    <property type="entry name" value="FAS1_domain"/>
</dbReference>
<dbReference type="SMART" id="SM00554">
    <property type="entry name" value="FAS1"/>
    <property type="match status" value="2"/>
</dbReference>
<evidence type="ECO:0000313" key="3">
    <source>
        <dbReference type="EMBL" id="CAB4551829.1"/>
    </source>
</evidence>
<dbReference type="PROSITE" id="PS50213">
    <property type="entry name" value="FAS1"/>
    <property type="match status" value="2"/>
</dbReference>
<gene>
    <name evidence="3" type="ORF">UFOPK1493_01122</name>
</gene>
<dbReference type="Gene3D" id="2.30.180.10">
    <property type="entry name" value="FAS1 domain"/>
    <property type="match status" value="2"/>
</dbReference>
<evidence type="ECO:0000256" key="1">
    <source>
        <dbReference type="SAM" id="MobiDB-lite"/>
    </source>
</evidence>
<dbReference type="EMBL" id="CAEZSR010000030">
    <property type="protein sequence ID" value="CAB4551829.1"/>
    <property type="molecule type" value="Genomic_DNA"/>
</dbReference>
<reference evidence="3" key="1">
    <citation type="submission" date="2020-05" db="EMBL/GenBank/DDBJ databases">
        <authorList>
            <person name="Chiriac C."/>
            <person name="Salcher M."/>
            <person name="Ghai R."/>
            <person name="Kavagutti S V."/>
        </authorList>
    </citation>
    <scope>NUCLEOTIDE SEQUENCE</scope>
</reference>
<organism evidence="3">
    <name type="scientific">freshwater metagenome</name>
    <dbReference type="NCBI Taxonomy" id="449393"/>
    <lineage>
        <taxon>unclassified sequences</taxon>
        <taxon>metagenomes</taxon>
        <taxon>ecological metagenomes</taxon>
    </lineage>
</organism>
<feature type="domain" description="FAS1" evidence="2">
    <location>
        <begin position="41"/>
        <end position="170"/>
    </location>
</feature>
<dbReference type="AlphaFoldDB" id="A0A6J6CNC2"/>
<accession>A0A6J6CNC2</accession>
<feature type="compositionally biased region" description="Low complexity" evidence="1">
    <location>
        <begin position="18"/>
        <end position="35"/>
    </location>
</feature>
<feature type="region of interest" description="Disordered" evidence="1">
    <location>
        <begin position="14"/>
        <end position="38"/>
    </location>
</feature>
<dbReference type="GO" id="GO:0005615">
    <property type="term" value="C:extracellular space"/>
    <property type="evidence" value="ECO:0007669"/>
    <property type="project" value="TreeGrafter"/>
</dbReference>
<dbReference type="InterPro" id="IPR050904">
    <property type="entry name" value="Adhesion/Biosynth-related"/>
</dbReference>
<proteinExistence type="predicted"/>
<dbReference type="PANTHER" id="PTHR10900">
    <property type="entry name" value="PERIOSTIN-RELATED"/>
    <property type="match status" value="1"/>
</dbReference>
<feature type="domain" description="FAS1" evidence="2">
    <location>
        <begin position="174"/>
        <end position="305"/>
    </location>
</feature>
<dbReference type="InterPro" id="IPR036378">
    <property type="entry name" value="FAS1_dom_sf"/>
</dbReference>
<name>A0A6J6CNC2_9ZZZZ</name>
<dbReference type="SUPFAM" id="SSF82153">
    <property type="entry name" value="FAS1 domain"/>
    <property type="match status" value="2"/>
</dbReference>
<dbReference type="Pfam" id="PF02469">
    <property type="entry name" value="Fasciclin"/>
    <property type="match status" value="2"/>
</dbReference>
<protein>
    <submittedName>
        <fullName evidence="3">Unannotated protein</fullName>
    </submittedName>
</protein>